<accession>A0A0B8T488</accession>
<evidence type="ECO:0000313" key="1">
    <source>
        <dbReference type="EMBL" id="KGE14253.1"/>
    </source>
</evidence>
<dbReference type="STRING" id="1229276.DI53_2083"/>
<dbReference type="RefSeq" id="WP_037498538.1">
    <property type="nucleotide sequence ID" value="NZ_JJMU01000029.1"/>
</dbReference>
<dbReference type="AlphaFoldDB" id="A0A0B8T488"/>
<proteinExistence type="predicted"/>
<evidence type="ECO:0000313" key="2">
    <source>
        <dbReference type="Proteomes" id="UP000031802"/>
    </source>
</evidence>
<gene>
    <name evidence="1" type="ORF">DI53_2083</name>
</gene>
<dbReference type="EMBL" id="JJMU01000029">
    <property type="protein sequence ID" value="KGE14253.1"/>
    <property type="molecule type" value="Genomic_DNA"/>
</dbReference>
<reference evidence="1 2" key="2">
    <citation type="journal article" date="2015" name="PLoS ONE">
        <title>Whole-Genome Optical Mapping and Finished Genome Sequence of Sphingobacterium deserti sp. nov., a New Species Isolated from the Western Desert of China.</title>
        <authorList>
            <person name="Teng C."/>
            <person name="Zhou Z."/>
            <person name="Molnar I."/>
            <person name="Li X."/>
            <person name="Tang R."/>
            <person name="Chen M."/>
            <person name="Wang L."/>
            <person name="Su S."/>
            <person name="Zhang W."/>
            <person name="Lin M."/>
        </authorList>
    </citation>
    <scope>NUCLEOTIDE SEQUENCE [LARGE SCALE GENOMIC DNA]</scope>
    <source>
        <strain evidence="2">ACCC05744</strain>
    </source>
</reference>
<reference evidence="2" key="1">
    <citation type="submission" date="2014-04" db="EMBL/GenBank/DDBJ databases">
        <title>Whole-Genome optical mapping and complete genome sequence of Sphingobacterium deserti sp. nov., a new spaces isolated from desert in the west of China.</title>
        <authorList>
            <person name="Teng C."/>
            <person name="Zhou Z."/>
            <person name="Li X."/>
            <person name="Chen M."/>
            <person name="Lin M."/>
            <person name="Wang L."/>
            <person name="Su S."/>
            <person name="Zhang C."/>
            <person name="Zhang W."/>
        </authorList>
    </citation>
    <scope>NUCLEOTIDE SEQUENCE [LARGE SCALE GENOMIC DNA]</scope>
    <source>
        <strain evidence="2">ACCC05744</strain>
    </source>
</reference>
<dbReference type="OrthoDB" id="711004at2"/>
<dbReference type="Proteomes" id="UP000031802">
    <property type="component" value="Unassembled WGS sequence"/>
</dbReference>
<dbReference type="PROSITE" id="PS51257">
    <property type="entry name" value="PROKAR_LIPOPROTEIN"/>
    <property type="match status" value="1"/>
</dbReference>
<comment type="caution">
    <text evidence="1">The sequence shown here is derived from an EMBL/GenBank/DDBJ whole genome shotgun (WGS) entry which is preliminary data.</text>
</comment>
<sequence>MSLKKIGILLSVIFSCLIGCRKDSFNNAEPMRETPIEQIKRLYQNLAIDSKFNPNTDAIIYWSPIWDEGIVQKTNDSVEYLFVPVRAYLKENKERIAIERGGKTYLLVKNGKEFYKAFYYTDNNGEIIEIGGFTGKMLLKNLKSGETNLIKYNNGSPYFKDPATILKTSSTQKKMGWEQHCNSREINCTWVIASYGCGPDLQIYHSRDCHWPTFCGSYGWELTDSSEELVCENIWVPDAPETPGGSGNEPESNKQIIDSLQGYDCAQQVLAKLPNLQSKIAIWMKSKFDNFDNNIIFRAVTTMQSDLDGTYNPNNDIGKLHTITLNGNMLLSASQEYIVATMYHEVLHAFLFYEEKRLGEQFTTIYSGVGGMNISGQMKFALEHSEYLPLLDDLAKAIQQFNPNMTYGDALALAKGGVVTNLNTIEDAINKSYKSGTSGTTCTP</sequence>
<keyword evidence="2" id="KW-1185">Reference proteome</keyword>
<organism evidence="1 2">
    <name type="scientific">Sphingobacterium deserti</name>
    <dbReference type="NCBI Taxonomy" id="1229276"/>
    <lineage>
        <taxon>Bacteria</taxon>
        <taxon>Pseudomonadati</taxon>
        <taxon>Bacteroidota</taxon>
        <taxon>Sphingobacteriia</taxon>
        <taxon>Sphingobacteriales</taxon>
        <taxon>Sphingobacteriaceae</taxon>
        <taxon>Sphingobacterium</taxon>
    </lineage>
</organism>
<protein>
    <recommendedName>
        <fullName evidence="3">SprT-like domain-containing protein</fullName>
    </recommendedName>
</protein>
<name>A0A0B8T488_9SPHI</name>
<dbReference type="PATRIC" id="fig|1229276.3.peg.2144"/>
<evidence type="ECO:0008006" key="3">
    <source>
        <dbReference type="Google" id="ProtNLM"/>
    </source>
</evidence>